<dbReference type="AlphaFoldDB" id="A0AAW3JXX9"/>
<evidence type="ECO:0000259" key="4">
    <source>
        <dbReference type="Pfam" id="PF00881"/>
    </source>
</evidence>
<dbReference type="Proteomes" id="UP000050833">
    <property type="component" value="Unassembled WGS sequence"/>
</dbReference>
<organism evidence="5 6">
    <name type="scientific">Butyribacter intestini</name>
    <dbReference type="NCBI Taxonomy" id="1703332"/>
    <lineage>
        <taxon>Bacteria</taxon>
        <taxon>Bacillati</taxon>
        <taxon>Bacillota</taxon>
        <taxon>Clostridia</taxon>
        <taxon>Lachnospirales</taxon>
        <taxon>Lachnospiraceae</taxon>
        <taxon>Butyribacter</taxon>
    </lineage>
</organism>
<dbReference type="PANTHER" id="PTHR23026:SF90">
    <property type="entry name" value="IODOTYROSINE DEIODINASE 1"/>
    <property type="match status" value="1"/>
</dbReference>
<accession>A0AAW3JXX9</accession>
<keyword evidence="6" id="KW-1185">Reference proteome</keyword>
<dbReference type="GO" id="GO:0016491">
    <property type="term" value="F:oxidoreductase activity"/>
    <property type="evidence" value="ECO:0007669"/>
    <property type="project" value="UniProtKB-KW"/>
</dbReference>
<comment type="caution">
    <text evidence="5">The sequence shown here is derived from an EMBL/GenBank/DDBJ whole genome shotgun (WGS) entry which is preliminary data.</text>
</comment>
<keyword evidence="3" id="KW-0560">Oxidoreductase</keyword>
<dbReference type="InterPro" id="IPR029479">
    <property type="entry name" value="Nitroreductase"/>
</dbReference>
<dbReference type="SUPFAM" id="SSF55469">
    <property type="entry name" value="FMN-dependent nitroreductase-like"/>
    <property type="match status" value="1"/>
</dbReference>
<evidence type="ECO:0000256" key="2">
    <source>
        <dbReference type="ARBA" id="ARBA00022643"/>
    </source>
</evidence>
<evidence type="ECO:0000256" key="3">
    <source>
        <dbReference type="ARBA" id="ARBA00023002"/>
    </source>
</evidence>
<evidence type="ECO:0000313" key="5">
    <source>
        <dbReference type="EMBL" id="KQC86876.1"/>
    </source>
</evidence>
<sequence length="197" mass="22212">MCDSIYQRRSIRKYKKDEISGEILEKILDAARVAPSGKNRQPWKFLVYGGEEKKEILKKMRAGIKRELKEPLFKDSKRLLPDADNTLRIMMSAPIVVFVLNTNGVSPMETIDMDGRFTEICDSLSIGAAIENMLLRAQQLGIGSLWIGNTCFAYKELTDYIGRSGQLIGAVALGYPDESPDARPRKKLKDIVEYHIG</sequence>
<dbReference type="Pfam" id="PF00881">
    <property type="entry name" value="Nitroreductase"/>
    <property type="match status" value="1"/>
</dbReference>
<dbReference type="PANTHER" id="PTHR23026">
    <property type="entry name" value="NADPH NITROREDUCTASE"/>
    <property type="match status" value="1"/>
</dbReference>
<proteinExistence type="predicted"/>
<feature type="domain" description="Nitroreductase" evidence="4">
    <location>
        <begin position="5"/>
        <end position="175"/>
    </location>
</feature>
<evidence type="ECO:0000256" key="1">
    <source>
        <dbReference type="ARBA" id="ARBA00022630"/>
    </source>
</evidence>
<dbReference type="InterPro" id="IPR000415">
    <property type="entry name" value="Nitroreductase-like"/>
</dbReference>
<keyword evidence="1" id="KW-0285">Flavoprotein</keyword>
<dbReference type="Gene3D" id="3.40.109.10">
    <property type="entry name" value="NADH Oxidase"/>
    <property type="match status" value="1"/>
</dbReference>
<name>A0AAW3JXX9_9FIRM</name>
<protein>
    <submittedName>
        <fullName evidence="5">Nitroreductase</fullName>
    </submittedName>
</protein>
<dbReference type="EMBL" id="LLKB01000001">
    <property type="protein sequence ID" value="KQC86876.1"/>
    <property type="molecule type" value="Genomic_DNA"/>
</dbReference>
<dbReference type="InterPro" id="IPR050627">
    <property type="entry name" value="Nitroreductase/BluB"/>
</dbReference>
<keyword evidence="2" id="KW-0288">FMN</keyword>
<reference evidence="5 6" key="1">
    <citation type="submission" date="2015-10" db="EMBL/GenBank/DDBJ databases">
        <title>Butyribacter intestini gen. nov., sp. nov., a butyric acid-producing bacterium of the family Lachnospiraceae isolated from the human faeces.</title>
        <authorList>
            <person name="Zou Y."/>
            <person name="Xue W."/>
            <person name="Luo G."/>
            <person name="Lv M."/>
        </authorList>
    </citation>
    <scope>NUCLEOTIDE SEQUENCE [LARGE SCALE GENOMIC DNA]</scope>
    <source>
        <strain evidence="5 6">TF01-11</strain>
    </source>
</reference>
<gene>
    <name evidence="5" type="ORF">APZ18_01870</name>
</gene>
<evidence type="ECO:0000313" key="6">
    <source>
        <dbReference type="Proteomes" id="UP000050833"/>
    </source>
</evidence>